<dbReference type="Gene3D" id="3.40.50.620">
    <property type="entry name" value="HUPs"/>
    <property type="match status" value="1"/>
</dbReference>
<dbReference type="GO" id="GO:0006747">
    <property type="term" value="P:FAD biosynthetic process"/>
    <property type="evidence" value="ECO:0007669"/>
    <property type="project" value="TreeGrafter"/>
</dbReference>
<dbReference type="EMBL" id="CP089275">
    <property type="protein sequence ID" value="USP75996.1"/>
    <property type="molecule type" value="Genomic_DNA"/>
</dbReference>
<dbReference type="Proteomes" id="UP001056012">
    <property type="component" value="Chromosome 2"/>
</dbReference>
<organism evidence="15 16">
    <name type="scientific">Curvularia clavata</name>
    <dbReference type="NCBI Taxonomy" id="95742"/>
    <lineage>
        <taxon>Eukaryota</taxon>
        <taxon>Fungi</taxon>
        <taxon>Dikarya</taxon>
        <taxon>Ascomycota</taxon>
        <taxon>Pezizomycotina</taxon>
        <taxon>Dothideomycetes</taxon>
        <taxon>Pleosporomycetidae</taxon>
        <taxon>Pleosporales</taxon>
        <taxon>Pleosporineae</taxon>
        <taxon>Pleosporaceae</taxon>
        <taxon>Curvularia</taxon>
    </lineage>
</organism>
<evidence type="ECO:0000256" key="6">
    <source>
        <dbReference type="ARBA" id="ARBA00022695"/>
    </source>
</evidence>
<accession>A0A9Q9DS30</accession>
<dbReference type="OrthoDB" id="270728at2759"/>
<evidence type="ECO:0000256" key="1">
    <source>
        <dbReference type="ARBA" id="ARBA00004726"/>
    </source>
</evidence>
<evidence type="ECO:0000256" key="8">
    <source>
        <dbReference type="ARBA" id="ARBA00022827"/>
    </source>
</evidence>
<keyword evidence="6" id="KW-0548">Nucleotidyltransferase</keyword>
<evidence type="ECO:0000256" key="13">
    <source>
        <dbReference type="SAM" id="MobiDB-lite"/>
    </source>
</evidence>
<dbReference type="GO" id="GO:0003919">
    <property type="term" value="F:FMN adenylyltransferase activity"/>
    <property type="evidence" value="ECO:0007669"/>
    <property type="project" value="UniProtKB-EC"/>
</dbReference>
<comment type="pathway">
    <text evidence="1">Cofactor biosynthesis; FAD biosynthesis; FAD from FMN: step 1/1.</text>
</comment>
<evidence type="ECO:0000313" key="15">
    <source>
        <dbReference type="EMBL" id="USP75996.1"/>
    </source>
</evidence>
<protein>
    <recommendedName>
        <fullName evidence="2">FAD synthase</fullName>
        <ecNumber evidence="2">2.7.7.2</ecNumber>
    </recommendedName>
    <alternativeName>
        <fullName evidence="10">FAD pyrophosphorylase</fullName>
    </alternativeName>
    <alternativeName>
        <fullName evidence="11">FMN adenylyltransferase</fullName>
    </alternativeName>
</protein>
<proteinExistence type="predicted"/>
<dbReference type="FunFam" id="3.40.50.620:FF:000187">
    <property type="entry name" value="Probable FAD synthetase"/>
    <property type="match status" value="1"/>
</dbReference>
<dbReference type="Pfam" id="PF01507">
    <property type="entry name" value="PAPS_reduct"/>
    <property type="match status" value="2"/>
</dbReference>
<evidence type="ECO:0000256" key="2">
    <source>
        <dbReference type="ARBA" id="ARBA00012393"/>
    </source>
</evidence>
<dbReference type="SUPFAM" id="SSF52402">
    <property type="entry name" value="Adenine nucleotide alpha hydrolases-like"/>
    <property type="match status" value="1"/>
</dbReference>
<dbReference type="GO" id="GO:0005524">
    <property type="term" value="F:ATP binding"/>
    <property type="evidence" value="ECO:0007669"/>
    <property type="project" value="UniProtKB-KW"/>
</dbReference>
<dbReference type="VEuPathDB" id="FungiDB:yc1106_03270"/>
<feature type="region of interest" description="Disordered" evidence="13">
    <location>
        <begin position="229"/>
        <end position="278"/>
    </location>
</feature>
<gene>
    <name evidence="15" type="ORF">yc1106_03270</name>
</gene>
<evidence type="ECO:0000256" key="5">
    <source>
        <dbReference type="ARBA" id="ARBA00022679"/>
    </source>
</evidence>
<evidence type="ECO:0000256" key="3">
    <source>
        <dbReference type="ARBA" id="ARBA00022630"/>
    </source>
</evidence>
<comment type="catalytic activity">
    <reaction evidence="12">
        <text>FMN + ATP + H(+) = FAD + diphosphate</text>
        <dbReference type="Rhea" id="RHEA:17237"/>
        <dbReference type="ChEBI" id="CHEBI:15378"/>
        <dbReference type="ChEBI" id="CHEBI:30616"/>
        <dbReference type="ChEBI" id="CHEBI:33019"/>
        <dbReference type="ChEBI" id="CHEBI:57692"/>
        <dbReference type="ChEBI" id="CHEBI:58210"/>
        <dbReference type="EC" id="2.7.7.2"/>
    </reaction>
</comment>
<evidence type="ECO:0000256" key="11">
    <source>
        <dbReference type="ARBA" id="ARBA00031871"/>
    </source>
</evidence>
<dbReference type="PANTHER" id="PTHR23293">
    <property type="entry name" value="FAD SYNTHETASE-RELATED FMN ADENYLYLTRANSFERASE"/>
    <property type="match status" value="1"/>
</dbReference>
<keyword evidence="7" id="KW-0547">Nucleotide-binding</keyword>
<dbReference type="EC" id="2.7.7.2" evidence="2"/>
<keyword evidence="16" id="KW-1185">Reference proteome</keyword>
<evidence type="ECO:0000313" key="16">
    <source>
        <dbReference type="Proteomes" id="UP001056012"/>
    </source>
</evidence>
<evidence type="ECO:0000256" key="10">
    <source>
        <dbReference type="ARBA" id="ARBA00031145"/>
    </source>
</evidence>
<dbReference type="InterPro" id="IPR014729">
    <property type="entry name" value="Rossmann-like_a/b/a_fold"/>
</dbReference>
<evidence type="ECO:0000256" key="9">
    <source>
        <dbReference type="ARBA" id="ARBA00022840"/>
    </source>
</evidence>
<dbReference type="CDD" id="cd23948">
    <property type="entry name" value="FAD_synthase"/>
    <property type="match status" value="1"/>
</dbReference>
<sequence>MNSASGFPDPLVSDTPLPFHQLCTRINDRITAFLDAKNVPDRVKNVQNQTQTSLQVIAEALERYTLPELSLSYNGGKDCLVLLILYLCAIHRKGLSQTSDPTSNIETAVQCVYIQDAHPFPEVEQFVAHSSKIYSLSLLEYAKPMKAAFADYLRDAPSVKAILVGTRRTDPHGEHLTHFDPTDSGWPAFVRIHPVIDWHYVEIWTFIRYLNIPYCSLYDLGYTSLGGTTDTHPNPKLEQQPSSQDASQAESENGTSKPKFRPAYELIDDYEERLGRDR</sequence>
<evidence type="ECO:0000256" key="7">
    <source>
        <dbReference type="ARBA" id="ARBA00022741"/>
    </source>
</evidence>
<dbReference type="InterPro" id="IPR002500">
    <property type="entry name" value="PAPS_reduct_dom"/>
</dbReference>
<feature type="domain" description="Phosphoadenosine phosphosulphate reductase" evidence="14">
    <location>
        <begin position="69"/>
        <end position="147"/>
    </location>
</feature>
<dbReference type="AlphaFoldDB" id="A0A9Q9DS30"/>
<feature type="compositionally biased region" description="Polar residues" evidence="13">
    <location>
        <begin position="229"/>
        <end position="256"/>
    </location>
</feature>
<keyword evidence="8" id="KW-0274">FAD</keyword>
<keyword evidence="4" id="KW-0288">FMN</keyword>
<keyword evidence="3" id="KW-0285">Flavoprotein</keyword>
<keyword evidence="5" id="KW-0808">Transferase</keyword>
<keyword evidence="9" id="KW-0067">ATP-binding</keyword>
<reference evidence="15" key="1">
    <citation type="submission" date="2021-12" db="EMBL/GenBank/DDBJ databases">
        <title>Curvularia clavata genome.</title>
        <authorList>
            <person name="Cao Y."/>
        </authorList>
    </citation>
    <scope>NUCLEOTIDE SEQUENCE</scope>
    <source>
        <strain evidence="15">Yc1106</strain>
    </source>
</reference>
<evidence type="ECO:0000259" key="14">
    <source>
        <dbReference type="Pfam" id="PF01507"/>
    </source>
</evidence>
<evidence type="ECO:0000256" key="12">
    <source>
        <dbReference type="ARBA" id="ARBA00049494"/>
    </source>
</evidence>
<name>A0A9Q9DS30_CURCL</name>
<evidence type="ECO:0000256" key="4">
    <source>
        <dbReference type="ARBA" id="ARBA00022643"/>
    </source>
</evidence>
<feature type="domain" description="Phosphoadenosine phosphosulphate reductase" evidence="14">
    <location>
        <begin position="153"/>
        <end position="233"/>
    </location>
</feature>
<dbReference type="PANTHER" id="PTHR23293:SF9">
    <property type="entry name" value="FAD SYNTHASE"/>
    <property type="match status" value="1"/>
</dbReference>